<accession>A0A0K6H3A6</accession>
<protein>
    <submittedName>
        <fullName evidence="6">Transcriptional regulator, IclR family</fullName>
    </submittedName>
</protein>
<dbReference type="SUPFAM" id="SSF55781">
    <property type="entry name" value="GAF domain-like"/>
    <property type="match status" value="1"/>
</dbReference>
<dbReference type="PANTHER" id="PTHR30136">
    <property type="entry name" value="HELIX-TURN-HELIX TRANSCRIPTIONAL REGULATOR, ICLR FAMILY"/>
    <property type="match status" value="1"/>
</dbReference>
<evidence type="ECO:0000313" key="6">
    <source>
        <dbReference type="EMBL" id="CUA85311.1"/>
    </source>
</evidence>
<dbReference type="InterPro" id="IPR036390">
    <property type="entry name" value="WH_DNA-bd_sf"/>
</dbReference>
<dbReference type="PROSITE" id="PS51077">
    <property type="entry name" value="HTH_ICLR"/>
    <property type="match status" value="1"/>
</dbReference>
<dbReference type="GO" id="GO:0045892">
    <property type="term" value="P:negative regulation of DNA-templated transcription"/>
    <property type="evidence" value="ECO:0007669"/>
    <property type="project" value="TreeGrafter"/>
</dbReference>
<dbReference type="Gene3D" id="3.30.450.40">
    <property type="match status" value="1"/>
</dbReference>
<dbReference type="InterPro" id="IPR014757">
    <property type="entry name" value="Tscrpt_reg_IclR_C"/>
</dbReference>
<dbReference type="GO" id="GO:0003677">
    <property type="term" value="F:DNA binding"/>
    <property type="evidence" value="ECO:0007669"/>
    <property type="project" value="UniProtKB-KW"/>
</dbReference>
<proteinExistence type="predicted"/>
<feature type="domain" description="IclR-ED" evidence="5">
    <location>
        <begin position="80"/>
        <end position="262"/>
    </location>
</feature>
<dbReference type="RefSeq" id="WP_054287030.1">
    <property type="nucleotide sequence ID" value="NZ_CYHA01000005.1"/>
</dbReference>
<feature type="domain" description="HTH iclR-type" evidence="4">
    <location>
        <begin position="17"/>
        <end position="79"/>
    </location>
</feature>
<dbReference type="SMART" id="SM00346">
    <property type="entry name" value="HTH_ICLR"/>
    <property type="match status" value="1"/>
</dbReference>
<dbReference type="PANTHER" id="PTHR30136:SF33">
    <property type="entry name" value="TRANSCRIPTIONAL REGULATORY PROTEIN"/>
    <property type="match status" value="1"/>
</dbReference>
<dbReference type="InterPro" id="IPR005471">
    <property type="entry name" value="Tscrpt_reg_IclR_N"/>
</dbReference>
<dbReference type="STRING" id="375574.GCA_001418035_02155"/>
<sequence length="262" mass="28431">MSEVDTTEEEGKDRLFVSALARGLSVLAAFRPGEGALSNLALAQRTGLPKSTVSRLTYTLTRLGYLSQDEITGFYRLGISALTLGSAVLASYDIRQLAAPLMREFALDHTVSVSLAVRDGTDMVYLETCRSQARVSVQLTVGSRVPVATTAIGRAYYAGLAEPERRRLEGELAQRYGTRWAELSAKLDEAVAEYRRQGYSASFGEYEPDVMAVGVHLPSPAPGQPPMSLNASGPAFVFDAATMRERIAPALQALRERLIPSR</sequence>
<dbReference type="EMBL" id="CYHA01000005">
    <property type="protein sequence ID" value="CUA85311.1"/>
    <property type="molecule type" value="Genomic_DNA"/>
</dbReference>
<dbReference type="InterPro" id="IPR050707">
    <property type="entry name" value="HTH_MetabolicPath_Reg"/>
</dbReference>
<keyword evidence="3" id="KW-0804">Transcription</keyword>
<gene>
    <name evidence="6" type="ORF">Ga0061063_2370</name>
</gene>
<organism evidence="6 7">
    <name type="scientific">Gulbenkiania indica</name>
    <dbReference type="NCBI Taxonomy" id="375574"/>
    <lineage>
        <taxon>Bacteria</taxon>
        <taxon>Pseudomonadati</taxon>
        <taxon>Pseudomonadota</taxon>
        <taxon>Betaproteobacteria</taxon>
        <taxon>Neisseriales</taxon>
        <taxon>Chromobacteriaceae</taxon>
        <taxon>Gulbenkiania</taxon>
    </lineage>
</organism>
<evidence type="ECO:0000256" key="2">
    <source>
        <dbReference type="ARBA" id="ARBA00023125"/>
    </source>
</evidence>
<dbReference type="Proteomes" id="UP000243535">
    <property type="component" value="Unassembled WGS sequence"/>
</dbReference>
<dbReference type="OrthoDB" id="5401369at2"/>
<dbReference type="PROSITE" id="PS51078">
    <property type="entry name" value="ICLR_ED"/>
    <property type="match status" value="1"/>
</dbReference>
<evidence type="ECO:0000256" key="1">
    <source>
        <dbReference type="ARBA" id="ARBA00023015"/>
    </source>
</evidence>
<dbReference type="Pfam" id="PF09339">
    <property type="entry name" value="HTH_IclR"/>
    <property type="match status" value="1"/>
</dbReference>
<evidence type="ECO:0000313" key="7">
    <source>
        <dbReference type="Proteomes" id="UP000243535"/>
    </source>
</evidence>
<name>A0A0K6H3A6_9NEIS</name>
<keyword evidence="1" id="KW-0805">Transcription regulation</keyword>
<keyword evidence="7" id="KW-1185">Reference proteome</keyword>
<dbReference type="Gene3D" id="1.10.10.10">
    <property type="entry name" value="Winged helix-like DNA-binding domain superfamily/Winged helix DNA-binding domain"/>
    <property type="match status" value="1"/>
</dbReference>
<evidence type="ECO:0000259" key="4">
    <source>
        <dbReference type="PROSITE" id="PS51077"/>
    </source>
</evidence>
<reference evidence="7" key="1">
    <citation type="submission" date="2015-08" db="EMBL/GenBank/DDBJ databases">
        <authorList>
            <person name="Varghese N."/>
        </authorList>
    </citation>
    <scope>NUCLEOTIDE SEQUENCE [LARGE SCALE GENOMIC DNA]</scope>
    <source>
        <strain evidence="7">DSM 17901</strain>
    </source>
</reference>
<keyword evidence="2" id="KW-0238">DNA-binding</keyword>
<dbReference type="SUPFAM" id="SSF46785">
    <property type="entry name" value="Winged helix' DNA-binding domain"/>
    <property type="match status" value="1"/>
</dbReference>
<dbReference type="AlphaFoldDB" id="A0A0K6H3A6"/>
<evidence type="ECO:0000259" key="5">
    <source>
        <dbReference type="PROSITE" id="PS51078"/>
    </source>
</evidence>
<dbReference type="Pfam" id="PF01614">
    <property type="entry name" value="IclR_C"/>
    <property type="match status" value="1"/>
</dbReference>
<dbReference type="GO" id="GO:0003700">
    <property type="term" value="F:DNA-binding transcription factor activity"/>
    <property type="evidence" value="ECO:0007669"/>
    <property type="project" value="TreeGrafter"/>
</dbReference>
<evidence type="ECO:0000256" key="3">
    <source>
        <dbReference type="ARBA" id="ARBA00023163"/>
    </source>
</evidence>
<dbReference type="FunFam" id="1.10.10.10:FF:000056">
    <property type="entry name" value="IclR family transcriptional regulator"/>
    <property type="match status" value="1"/>
</dbReference>
<dbReference type="InterPro" id="IPR036388">
    <property type="entry name" value="WH-like_DNA-bd_sf"/>
</dbReference>
<dbReference type="InterPro" id="IPR029016">
    <property type="entry name" value="GAF-like_dom_sf"/>
</dbReference>